<keyword evidence="3" id="KW-1185">Reference proteome</keyword>
<dbReference type="PANTHER" id="PTHR43581">
    <property type="entry name" value="ATP/GTP PHOSPHATASE"/>
    <property type="match status" value="1"/>
</dbReference>
<sequence length="633" mass="72354">MRYEKFSIKNFKGIKDTTVDLRSLTNVNVFSLVGLNESGKTTLLEAIHSFAPDDLSGKLITAESEEDATIAQARVPRHKLANFSGDVSVEATVVLQDGDEEKIREYALDEYDLQIEKGDFPDRIVINKIHRFDRGDFEGDFVEMDFLPKVKKKKQRNFRKQTPEDISLIWNCFYAYVPAIAYYPTFIFDFPDRIYLTPRRGSFSRFYKSVFADVLSNDGQGYTTDDIIRRVRAPELLMAWSEFLPKWTMGDSRAKVKQIVDRASASMTHVVLGKWNKIFGEDASGKEVAVEYELEEGRKYNAETKSLEPSDLHDIYVWFEIKDGSRRFKVNDRSLGFRWFFAFLLFTQFRVSSASGRPLLFLFDEPASNLHAAAQQKLIESFPEIATGNNMLIYSTHSHYMIDPAWLEQCFIVTNRADAPDGSIIGNALIDDEALDIRAARYRAFLNENPSDTSYFQPIKDRLDVVPSRFDYSLPSIVVEGKSDYHLLEYVRRRFGPDDLRLLPATGSGTFSALISLSVGWGTKFLFMLDSDGAGLKEKARYSSDFGARSDALRTIQDYVPGAKDIESLLDERAREKIRDHLRLTKKPNKKQIQRFFQEMLAKGEYVPLGNSFIAKTKNLLTKLGTDLDDLHP</sequence>
<accession>A0ABS6SQI5</accession>
<evidence type="ECO:0000313" key="3">
    <source>
        <dbReference type="Proteomes" id="UP000699975"/>
    </source>
</evidence>
<evidence type="ECO:0000313" key="2">
    <source>
        <dbReference type="EMBL" id="MBV7266702.1"/>
    </source>
</evidence>
<name>A0ABS6SQI5_9SPHN</name>
<protein>
    <submittedName>
        <fullName evidence="2">AAA family ATPase</fullName>
    </submittedName>
</protein>
<dbReference type="RefSeq" id="WP_218317267.1">
    <property type="nucleotide sequence ID" value="NZ_JAGSPB010000002.1"/>
</dbReference>
<dbReference type="InterPro" id="IPR051396">
    <property type="entry name" value="Bact_Antivir_Def_Nuclease"/>
</dbReference>
<evidence type="ECO:0000259" key="1">
    <source>
        <dbReference type="Pfam" id="PF13304"/>
    </source>
</evidence>
<reference evidence="2 3" key="1">
    <citation type="submission" date="2021-04" db="EMBL/GenBank/DDBJ databases">
        <authorList>
            <person name="Pira H."/>
            <person name="Risdian C."/>
            <person name="Wink J."/>
        </authorList>
    </citation>
    <scope>NUCLEOTIDE SEQUENCE [LARGE SCALE GENOMIC DNA]</scope>
    <source>
        <strain evidence="2 3">WH131</strain>
    </source>
</reference>
<feature type="domain" description="ATPase AAA-type core" evidence="1">
    <location>
        <begin position="30"/>
        <end position="402"/>
    </location>
</feature>
<comment type="caution">
    <text evidence="2">The sequence shown here is derived from an EMBL/GenBank/DDBJ whole genome shotgun (WGS) entry which is preliminary data.</text>
</comment>
<dbReference type="Proteomes" id="UP000699975">
    <property type="component" value="Unassembled WGS sequence"/>
</dbReference>
<dbReference type="PANTHER" id="PTHR43581:SF2">
    <property type="entry name" value="EXCINUCLEASE ATPASE SUBUNIT"/>
    <property type="match status" value="1"/>
</dbReference>
<dbReference type="EMBL" id="JAGSPB010000002">
    <property type="protein sequence ID" value="MBV7266702.1"/>
    <property type="molecule type" value="Genomic_DNA"/>
</dbReference>
<gene>
    <name evidence="2" type="ORF">KCG45_10975</name>
</gene>
<proteinExistence type="predicted"/>
<dbReference type="InterPro" id="IPR003959">
    <property type="entry name" value="ATPase_AAA_core"/>
</dbReference>
<dbReference type="Pfam" id="PF13304">
    <property type="entry name" value="AAA_21"/>
    <property type="match status" value="1"/>
</dbReference>
<organism evidence="2 3">
    <name type="scientific">Erythrobacter ani</name>
    <dbReference type="NCBI Taxonomy" id="2827235"/>
    <lineage>
        <taxon>Bacteria</taxon>
        <taxon>Pseudomonadati</taxon>
        <taxon>Pseudomonadota</taxon>
        <taxon>Alphaproteobacteria</taxon>
        <taxon>Sphingomonadales</taxon>
        <taxon>Erythrobacteraceae</taxon>
        <taxon>Erythrobacter/Porphyrobacter group</taxon>
        <taxon>Erythrobacter</taxon>
    </lineage>
</organism>